<comment type="subcellular location">
    <subcellularLocation>
        <location evidence="1">Cell membrane</location>
        <topology evidence="1">Multi-pass membrane protein</topology>
    </subcellularLocation>
</comment>
<feature type="transmembrane region" description="Helical" evidence="8">
    <location>
        <begin position="7"/>
        <end position="27"/>
    </location>
</feature>
<dbReference type="AlphaFoldDB" id="A0A2M9CT53"/>
<evidence type="ECO:0000256" key="7">
    <source>
        <dbReference type="ARBA" id="ARBA00023136"/>
    </source>
</evidence>
<gene>
    <name evidence="9" type="ORF">BXY57_0663</name>
</gene>
<dbReference type="EMBL" id="PGFG01000001">
    <property type="protein sequence ID" value="PJJ75094.1"/>
    <property type="molecule type" value="Genomic_DNA"/>
</dbReference>
<evidence type="ECO:0000313" key="10">
    <source>
        <dbReference type="Proteomes" id="UP000230000"/>
    </source>
</evidence>
<evidence type="ECO:0000256" key="4">
    <source>
        <dbReference type="ARBA" id="ARBA00022692"/>
    </source>
</evidence>
<keyword evidence="6 8" id="KW-1133">Transmembrane helix</keyword>
<evidence type="ECO:0000313" key="9">
    <source>
        <dbReference type="EMBL" id="PJJ75094.1"/>
    </source>
</evidence>
<evidence type="ECO:0000256" key="2">
    <source>
        <dbReference type="ARBA" id="ARBA00007776"/>
    </source>
</evidence>
<evidence type="ECO:0000256" key="6">
    <source>
        <dbReference type="ARBA" id="ARBA00022989"/>
    </source>
</evidence>
<dbReference type="GO" id="GO:0005886">
    <property type="term" value="C:plasma membrane"/>
    <property type="evidence" value="ECO:0007669"/>
    <property type="project" value="UniProtKB-SubCell"/>
</dbReference>
<feature type="transmembrane region" description="Helical" evidence="8">
    <location>
        <begin position="34"/>
        <end position="52"/>
    </location>
</feature>
<keyword evidence="3" id="KW-1003">Cell membrane</keyword>
<accession>A0A2M9CT53</accession>
<dbReference type="GO" id="GO:0008360">
    <property type="term" value="P:regulation of cell shape"/>
    <property type="evidence" value="ECO:0007669"/>
    <property type="project" value="UniProtKB-KW"/>
</dbReference>
<sequence length="173" mass="19823">MSELLKNIIRFVLLIFVQVFMLNNIMLNGWVQPYLYLLFILLLPFQTPRWLLLIIGTATGWIIDNFMHTPGLHAAACAAIAYLRPFLIGMLAPQGGFEDTTRAPSPATMGTGKFVFYAGMLVLIHHVIYFTLEVFNFQAAPYLAMKIIFSTLVTLLLIFVYGLLFFEKRLRRR</sequence>
<comment type="caution">
    <text evidence="9">The sequence shown here is derived from an EMBL/GenBank/DDBJ whole genome shotgun (WGS) entry which is preliminary data.</text>
</comment>
<name>A0A2M9CT53_9BACT</name>
<dbReference type="OrthoDB" id="1132160at2"/>
<feature type="transmembrane region" description="Helical" evidence="8">
    <location>
        <begin position="144"/>
        <end position="166"/>
    </location>
</feature>
<reference evidence="9 10" key="1">
    <citation type="submission" date="2017-11" db="EMBL/GenBank/DDBJ databases">
        <title>Genomic Encyclopedia of Archaeal and Bacterial Type Strains, Phase II (KMG-II): From Individual Species to Whole Genera.</title>
        <authorList>
            <person name="Goeker M."/>
        </authorList>
    </citation>
    <scope>NUCLEOTIDE SEQUENCE [LARGE SCALE GENOMIC DNA]</scope>
    <source>
        <strain evidence="9 10">DSM 27268</strain>
    </source>
</reference>
<keyword evidence="10" id="KW-1185">Reference proteome</keyword>
<comment type="similarity">
    <text evidence="2">Belongs to the MreD family.</text>
</comment>
<feature type="transmembrane region" description="Helical" evidence="8">
    <location>
        <begin position="114"/>
        <end position="132"/>
    </location>
</feature>
<keyword evidence="4 8" id="KW-0812">Transmembrane</keyword>
<proteinExistence type="inferred from homology"/>
<evidence type="ECO:0000256" key="8">
    <source>
        <dbReference type="SAM" id="Phobius"/>
    </source>
</evidence>
<keyword evidence="5" id="KW-0133">Cell shape</keyword>
<dbReference type="RefSeq" id="WP_100313749.1">
    <property type="nucleotide sequence ID" value="NZ_PGFG01000001.1"/>
</dbReference>
<protein>
    <submittedName>
        <fullName evidence="9">Rod shape-determining protein MreD</fullName>
    </submittedName>
</protein>
<evidence type="ECO:0000256" key="5">
    <source>
        <dbReference type="ARBA" id="ARBA00022960"/>
    </source>
</evidence>
<dbReference type="Proteomes" id="UP000230000">
    <property type="component" value="Unassembled WGS sequence"/>
</dbReference>
<keyword evidence="7 8" id="KW-0472">Membrane</keyword>
<dbReference type="NCBIfam" id="TIGR03426">
    <property type="entry name" value="shape_MreD"/>
    <property type="match status" value="1"/>
</dbReference>
<organism evidence="9 10">
    <name type="scientific">Thermoflavifilum aggregans</name>
    <dbReference type="NCBI Taxonomy" id="454188"/>
    <lineage>
        <taxon>Bacteria</taxon>
        <taxon>Pseudomonadati</taxon>
        <taxon>Bacteroidota</taxon>
        <taxon>Chitinophagia</taxon>
        <taxon>Chitinophagales</taxon>
        <taxon>Chitinophagaceae</taxon>
        <taxon>Thermoflavifilum</taxon>
    </lineage>
</organism>
<feature type="transmembrane region" description="Helical" evidence="8">
    <location>
        <begin position="72"/>
        <end position="93"/>
    </location>
</feature>
<evidence type="ECO:0000256" key="3">
    <source>
        <dbReference type="ARBA" id="ARBA00022475"/>
    </source>
</evidence>
<evidence type="ECO:0000256" key="1">
    <source>
        <dbReference type="ARBA" id="ARBA00004651"/>
    </source>
</evidence>
<dbReference type="InterPro" id="IPR007227">
    <property type="entry name" value="Cell_shape_determining_MreD"/>
</dbReference>